<proteinExistence type="predicted"/>
<evidence type="ECO:0000313" key="1">
    <source>
        <dbReference type="EMBL" id="MBI6883131.1"/>
    </source>
</evidence>
<accession>A0A8I1JHX8</accession>
<dbReference type="AlphaFoldDB" id="A0A8I1JHX8"/>
<reference evidence="1" key="1">
    <citation type="submission" date="2020-12" db="EMBL/GenBank/DDBJ databases">
        <title>Enhanced detection system for hospital associated transmission using whole genome sequencing surveillance.</title>
        <authorList>
            <person name="Harrison L.H."/>
            <person name="Van Tyne D."/>
            <person name="Marsh J.W."/>
            <person name="Griffith M.P."/>
            <person name="Snyder D.J."/>
            <person name="Cooper V.S."/>
            <person name="Mustapha M."/>
        </authorList>
    </citation>
    <scope>NUCLEOTIDE SEQUENCE</scope>
    <source>
        <strain evidence="1">PSB00042</strain>
    </source>
</reference>
<evidence type="ECO:0000313" key="2">
    <source>
        <dbReference type="Proteomes" id="UP000637061"/>
    </source>
</evidence>
<comment type="caution">
    <text evidence="1">The sequence shown here is derived from an EMBL/GenBank/DDBJ whole genome shotgun (WGS) entry which is preliminary data.</text>
</comment>
<dbReference type="Proteomes" id="UP000637061">
    <property type="component" value="Unassembled WGS sequence"/>
</dbReference>
<dbReference type="RefSeq" id="WP_198746745.1">
    <property type="nucleotide sequence ID" value="NZ_JAEHTE010000002.1"/>
</dbReference>
<gene>
    <name evidence="1" type="ORF">JEU22_04335</name>
</gene>
<dbReference type="EMBL" id="JAEHTE010000002">
    <property type="protein sequence ID" value="MBI6883131.1"/>
    <property type="molecule type" value="Genomic_DNA"/>
</dbReference>
<protein>
    <submittedName>
        <fullName evidence="1">Uncharacterized protein</fullName>
    </submittedName>
</protein>
<organism evidence="1 2">
    <name type="scientific">Pseudomonas putida</name>
    <name type="common">Arthrobacter siderocapsulatus</name>
    <dbReference type="NCBI Taxonomy" id="303"/>
    <lineage>
        <taxon>Bacteria</taxon>
        <taxon>Pseudomonadati</taxon>
        <taxon>Pseudomonadota</taxon>
        <taxon>Gammaproteobacteria</taxon>
        <taxon>Pseudomonadales</taxon>
        <taxon>Pseudomonadaceae</taxon>
        <taxon>Pseudomonas</taxon>
    </lineage>
</organism>
<sequence length="96" mass="10862">MDHRSFNGKDIRSPGEALSYMVECTLATVADLLLKKNPPKFETARQIEMAQNGFNMIRYTDEKMYGLRSSKVNTVFNGSVQAWADDFRARGEHGNS</sequence>
<name>A0A8I1JHX8_PSEPU</name>